<reference evidence="10" key="1">
    <citation type="submission" date="2021-10" db="EMBL/GenBank/DDBJ databases">
        <authorList>
            <person name="Piombo E."/>
        </authorList>
    </citation>
    <scope>NUCLEOTIDE SEQUENCE</scope>
</reference>
<evidence type="ECO:0000259" key="9">
    <source>
        <dbReference type="PROSITE" id="PS50837"/>
    </source>
</evidence>
<dbReference type="PROSITE" id="PS50082">
    <property type="entry name" value="WD_REPEATS_2"/>
    <property type="match status" value="9"/>
</dbReference>
<dbReference type="PROSITE" id="PS00678">
    <property type="entry name" value="WD_REPEATS_1"/>
    <property type="match status" value="2"/>
</dbReference>
<feature type="region of interest" description="Disordered" evidence="8">
    <location>
        <begin position="1293"/>
        <end position="1320"/>
    </location>
</feature>
<dbReference type="PROSITE" id="PS50837">
    <property type="entry name" value="NACHT"/>
    <property type="match status" value="1"/>
</dbReference>
<dbReference type="PRINTS" id="PR00320">
    <property type="entry name" value="GPROTEINBRPT"/>
</dbReference>
<proteinExistence type="inferred from homology"/>
<feature type="repeat" description="WD" evidence="7">
    <location>
        <begin position="801"/>
        <end position="832"/>
    </location>
</feature>
<name>A0A9N9YHI6_9HYPO</name>
<feature type="repeat" description="WD" evidence="7">
    <location>
        <begin position="633"/>
        <end position="665"/>
    </location>
</feature>
<keyword evidence="2" id="KW-0677">Repeat</keyword>
<dbReference type="PANTHER" id="PTHR22847">
    <property type="entry name" value="WD40 REPEAT PROTEIN"/>
    <property type="match status" value="1"/>
</dbReference>
<dbReference type="InterPro" id="IPR036322">
    <property type="entry name" value="WD40_repeat_dom_sf"/>
</dbReference>
<dbReference type="InterPro" id="IPR027417">
    <property type="entry name" value="P-loop_NTPase"/>
</dbReference>
<feature type="repeat" description="WD" evidence="7">
    <location>
        <begin position="1011"/>
        <end position="1045"/>
    </location>
</feature>
<dbReference type="InterPro" id="IPR056884">
    <property type="entry name" value="NPHP3-like_N"/>
</dbReference>
<evidence type="ECO:0000256" key="8">
    <source>
        <dbReference type="SAM" id="MobiDB-lite"/>
    </source>
</evidence>
<dbReference type="Gene3D" id="3.40.50.300">
    <property type="entry name" value="P-loop containing nucleotide triphosphate hydrolases"/>
    <property type="match status" value="1"/>
</dbReference>
<dbReference type="SUPFAM" id="SSF50978">
    <property type="entry name" value="WD40 repeat-like"/>
    <property type="match status" value="2"/>
</dbReference>
<dbReference type="CDD" id="cd00200">
    <property type="entry name" value="WD40"/>
    <property type="match status" value="2"/>
</dbReference>
<feature type="repeat" description="WD" evidence="7">
    <location>
        <begin position="756"/>
        <end position="788"/>
    </location>
</feature>
<dbReference type="PROSITE" id="PS50294">
    <property type="entry name" value="WD_REPEATS_REGION"/>
    <property type="match status" value="8"/>
</dbReference>
<evidence type="ECO:0000256" key="2">
    <source>
        <dbReference type="ARBA" id="ARBA00022737"/>
    </source>
</evidence>
<comment type="function">
    <text evidence="6">Involved in mitochondrial fission. Acts as an adapter protein required to form mitochondrial fission complexes. Formation of these complexes is required to promote constriction and fission of the mitochondrial compartment at a late step in mitochondrial division.</text>
</comment>
<dbReference type="Pfam" id="PF00400">
    <property type="entry name" value="WD40"/>
    <property type="match status" value="12"/>
</dbReference>
<dbReference type="InterPro" id="IPR007111">
    <property type="entry name" value="NACHT_NTPase"/>
</dbReference>
<dbReference type="Pfam" id="PF24883">
    <property type="entry name" value="NPHP3_N"/>
    <property type="match status" value="1"/>
</dbReference>
<organism evidence="10 11">
    <name type="scientific">Clonostachys rhizophaga</name>
    <dbReference type="NCBI Taxonomy" id="160324"/>
    <lineage>
        <taxon>Eukaryota</taxon>
        <taxon>Fungi</taxon>
        <taxon>Dikarya</taxon>
        <taxon>Ascomycota</taxon>
        <taxon>Pezizomycotina</taxon>
        <taxon>Sordariomycetes</taxon>
        <taxon>Hypocreomycetidae</taxon>
        <taxon>Hypocreales</taxon>
        <taxon>Bionectriaceae</taxon>
        <taxon>Clonostachys</taxon>
    </lineage>
</organism>
<feature type="domain" description="NACHT" evidence="9">
    <location>
        <begin position="76"/>
        <end position="227"/>
    </location>
</feature>
<accession>A0A9N9YHI6</accession>
<dbReference type="InterPro" id="IPR001680">
    <property type="entry name" value="WD40_rpt"/>
</dbReference>
<dbReference type="SMART" id="SM00320">
    <property type="entry name" value="WD40"/>
    <property type="match status" value="12"/>
</dbReference>
<evidence type="ECO:0000256" key="5">
    <source>
        <dbReference type="ARBA" id="ARBA00039789"/>
    </source>
</evidence>
<evidence type="ECO:0000256" key="1">
    <source>
        <dbReference type="ARBA" id="ARBA00022574"/>
    </source>
</evidence>
<dbReference type="GO" id="GO:1990234">
    <property type="term" value="C:transferase complex"/>
    <property type="evidence" value="ECO:0007669"/>
    <property type="project" value="UniProtKB-ARBA"/>
</dbReference>
<dbReference type="InterPro" id="IPR015943">
    <property type="entry name" value="WD40/YVTN_repeat-like_dom_sf"/>
</dbReference>
<dbReference type="OrthoDB" id="674604at2759"/>
<dbReference type="Proteomes" id="UP000696573">
    <property type="component" value="Unassembled WGS sequence"/>
</dbReference>
<keyword evidence="11" id="KW-1185">Reference proteome</keyword>
<feature type="repeat" description="WD" evidence="7">
    <location>
        <begin position="674"/>
        <end position="706"/>
    </location>
</feature>
<evidence type="ECO:0000256" key="6">
    <source>
        <dbReference type="ARBA" id="ARBA00043913"/>
    </source>
</evidence>
<feature type="repeat" description="WD" evidence="7">
    <location>
        <begin position="1130"/>
        <end position="1171"/>
    </location>
</feature>
<evidence type="ECO:0000313" key="11">
    <source>
        <dbReference type="Proteomes" id="UP000696573"/>
    </source>
</evidence>
<evidence type="ECO:0000256" key="3">
    <source>
        <dbReference type="ARBA" id="ARBA00023054"/>
    </source>
</evidence>
<protein>
    <recommendedName>
        <fullName evidence="5">Mitochondrial division protein 1</fullName>
    </recommendedName>
</protein>
<dbReference type="InterPro" id="IPR020472">
    <property type="entry name" value="WD40_PAC1"/>
</dbReference>
<evidence type="ECO:0000256" key="4">
    <source>
        <dbReference type="ARBA" id="ARBA00038415"/>
    </source>
</evidence>
<sequence length="1320" mass="146400">MTESPPSVAPSIVSGQEYFHDDRLPTAKGAAFDFCASARGCLPGTRVELLNRVSTWAAADVDVNADSDEGDEKPKAIFWLNGMAGTGKSTIARTVAARLLRGQAPPQRLAATFFFSRSETDRRKAGLFFGTIAGQLADGSPAYRDALLSALNHDPEISRRALREQWEKLILLPLTVAQETQTVVLVIDALDECESEDDVSTIIRILAEANGPGHCPVQIKAFFTSRPEWPAELGFKQIQGQYENIILHAVPNDAISSDLSAFLTHELRRIREEHNETTEVRLSKEWPGEDKIKALVSIASPLFIYADTIVRFIQDQEISNPSEQLSKLLKEGGQAITKPSKSPLDGVYMPVLNQLLVGVGKEDVGTAIQEFREVIGSLVLLSEPLTAKSLAALLGKEKAKINETLFHLRSVLETPGPFEPTRILHLSFRDFLVDPANKDENPFWIDEAACHIELATQCFQLLIIKLRKDICDQSNPAVKRTTILTGIINAQIPDQIRYACLYWVYHLEQGTAAGAYLTQDQIGWVKKFLEIHFLHWIEVLCLLGLGYESISMIDTLCKLMPNGEGFLEFLHDVRRFLLKFIPITNQYPLQLYSSALFFSPRNSRVRKSFYHKSSGWLPPIFAREEWGACTQTLEGHTGVVSSVAISNGNDLIATASHDGNIKLWDRIGFCKQTLRGHTDRVYSISFSSDNSRLASASADRTVRVWDKDGVCAQTLTEHEDAVHSVSFSDDDMYLASASSDKTIKIWDRKGECSKTLTGHRDEVVSVAFAHREFCLASADSEGQVRVWDKIWDPKGPSERVLTGHKDWVTSVVFSHNDRFIASASLDGSIRVWTRTGACYITIAARPGSSISFSPDDSLIACGSSWDGSVNLWNINTGHCDLSFTGHTDPVTDVAISSDNNWLVSASRDKSLKVWDFTNARTSGGKTSKVDDTSNSIHLSMFSNDKKWLATTSRLDRTLKLWHRITGECVQDFQQTPDEHWLSSTRTKVIDKVKLKQWRGRDSLSPSPSLAVRSMVFSHDDRFIATGLDDGYVRIWDVGKGKCIRTLKSGEGYITSLDFSHDGQRLVASSLSGGMTIWSLATGEVLSSFEKRSDPFCYIAFSQDDKYIASASYDNWRTVKVWKCEDRSCTFESHSANAEIVAFSADGSCLASASKEGSIQIWNLKTNKCAHSFQAKGEVFGISSVGSGFSIDTAAGTIVFGASQDMAEGKNLEVPGPIGYGITSQGDWITWCEDNVLWLPPEHRPQVFRAAGPTVTIGCTSGQFLILNFRRSSRSRAFDSKSVDATRRSLSTGRLSLSASRRSSSHRRDKSQSSVHRDRFW</sequence>
<evidence type="ECO:0000313" key="10">
    <source>
        <dbReference type="EMBL" id="CAH0021413.1"/>
    </source>
</evidence>
<comment type="similarity">
    <text evidence="4">Belongs to the WD repeat MDV1/CAF4 family.</text>
</comment>
<dbReference type="PANTHER" id="PTHR22847:SF637">
    <property type="entry name" value="WD REPEAT DOMAIN 5B"/>
    <property type="match status" value="1"/>
</dbReference>
<comment type="caution">
    <text evidence="10">The sequence shown here is derived from an EMBL/GenBank/DDBJ whole genome shotgun (WGS) entry which is preliminary data.</text>
</comment>
<evidence type="ECO:0000256" key="7">
    <source>
        <dbReference type="PROSITE-ProRule" id="PRU00221"/>
    </source>
</evidence>
<feature type="repeat" description="WD" evidence="7">
    <location>
        <begin position="1046"/>
        <end position="1087"/>
    </location>
</feature>
<dbReference type="InterPro" id="IPR019775">
    <property type="entry name" value="WD40_repeat_CS"/>
</dbReference>
<feature type="repeat" description="WD" evidence="7">
    <location>
        <begin position="883"/>
        <end position="924"/>
    </location>
</feature>
<dbReference type="Gene3D" id="2.130.10.10">
    <property type="entry name" value="YVTN repeat-like/Quinoprotein amine dehydrogenase"/>
    <property type="match status" value="5"/>
</dbReference>
<keyword evidence="1 7" id="KW-0853">WD repeat</keyword>
<gene>
    <name evidence="10" type="ORF">CRHIZ90672A_00011745</name>
</gene>
<keyword evidence="3" id="KW-0175">Coiled coil</keyword>
<dbReference type="EMBL" id="CABFNQ020000654">
    <property type="protein sequence ID" value="CAH0021413.1"/>
    <property type="molecule type" value="Genomic_DNA"/>
</dbReference>
<dbReference type="SUPFAM" id="SSF52540">
    <property type="entry name" value="P-loop containing nucleoside triphosphate hydrolases"/>
    <property type="match status" value="1"/>
</dbReference>
<feature type="repeat" description="WD" evidence="7">
    <location>
        <begin position="715"/>
        <end position="747"/>
    </location>
</feature>